<gene>
    <name evidence="4" type="ORF">SELMODRAFT_413766</name>
</gene>
<dbReference type="eggNOG" id="KOG2630">
    <property type="taxonomic scope" value="Eukaryota"/>
</dbReference>
<evidence type="ECO:0008006" key="6">
    <source>
        <dbReference type="Google" id="ProtNLM"/>
    </source>
</evidence>
<dbReference type="Proteomes" id="UP000001514">
    <property type="component" value="Unassembled WGS sequence"/>
</dbReference>
<keyword evidence="1" id="KW-0028">Amino-acid biosynthesis</keyword>
<dbReference type="SFLD" id="SFLDG01129">
    <property type="entry name" value="C1.5:_HAD__Beta-PGM__Phosphata"/>
    <property type="match status" value="1"/>
</dbReference>
<dbReference type="GO" id="GO:0043874">
    <property type="term" value="F:acireductone synthase activity"/>
    <property type="evidence" value="ECO:0000318"/>
    <property type="project" value="GO_Central"/>
</dbReference>
<dbReference type="Gramene" id="EFJ25597">
    <property type="protein sequence ID" value="EFJ25597"/>
    <property type="gene ID" value="SELMODRAFT_413766"/>
</dbReference>
<dbReference type="SFLD" id="SFLDF00044">
    <property type="entry name" value="enolase-phosphatase"/>
    <property type="match status" value="1"/>
</dbReference>
<dbReference type="InterPro" id="IPR036412">
    <property type="entry name" value="HAD-like_sf"/>
</dbReference>
<evidence type="ECO:0000256" key="2">
    <source>
        <dbReference type="ARBA" id="ARBA00022801"/>
    </source>
</evidence>
<keyword evidence="5" id="KW-1185">Reference proteome</keyword>
<dbReference type="EMBL" id="GL377586">
    <property type="protein sequence ID" value="EFJ25597.1"/>
    <property type="molecule type" value="Genomic_DNA"/>
</dbReference>
<protein>
    <recommendedName>
        <fullName evidence="6">Enolase-phosphatase E1</fullName>
    </recommendedName>
</protein>
<dbReference type="PANTHER" id="PTHR20371:SF1">
    <property type="entry name" value="ENOLASE-PHOSPHATASE E1"/>
    <property type="match status" value="1"/>
</dbReference>
<dbReference type="AlphaFoldDB" id="D8RQ57"/>
<sequence>MAGVIWSSTHQAVVVLDIEGTTTPISFVSDVLFPYAYNNVHKHLVSTFDSPETQRDIQLLRDQVMQDLAEQGSSPGATPIPPENVSSKEDVIDAVVANVKCMIDADRKVPALKELQARKSSVTFGHIWRTGFTTGELKGQVFDDVPLALEQWQQSGTKTYIYSSGSREAQRMIFASTQHGDLRRFLCGFFDTSIGHKRDPQSYKEIFQFVGVDDPSLVTFATDVLEEAQAAKEAGLQAVILLRPGNKPLPADHTDFRTISSLASL</sequence>
<dbReference type="InterPro" id="IPR023943">
    <property type="entry name" value="Enolase-ppase_E1"/>
</dbReference>
<dbReference type="SFLD" id="SFLDG01133">
    <property type="entry name" value="C1.5.4:_Enolase-phosphatase_Li"/>
    <property type="match status" value="1"/>
</dbReference>
<proteinExistence type="predicted"/>
<dbReference type="HOGENOM" id="CLU_023273_0_0_1"/>
<keyword evidence="3" id="KW-0486">Methionine biosynthesis</keyword>
<reference evidence="4 5" key="1">
    <citation type="journal article" date="2011" name="Science">
        <title>The Selaginella genome identifies genetic changes associated with the evolution of vascular plants.</title>
        <authorList>
            <person name="Banks J.A."/>
            <person name="Nishiyama T."/>
            <person name="Hasebe M."/>
            <person name="Bowman J.L."/>
            <person name="Gribskov M."/>
            <person name="dePamphilis C."/>
            <person name="Albert V.A."/>
            <person name="Aono N."/>
            <person name="Aoyama T."/>
            <person name="Ambrose B.A."/>
            <person name="Ashton N.W."/>
            <person name="Axtell M.J."/>
            <person name="Barker E."/>
            <person name="Barker M.S."/>
            <person name="Bennetzen J.L."/>
            <person name="Bonawitz N.D."/>
            <person name="Chapple C."/>
            <person name="Cheng C."/>
            <person name="Correa L.G."/>
            <person name="Dacre M."/>
            <person name="DeBarry J."/>
            <person name="Dreyer I."/>
            <person name="Elias M."/>
            <person name="Engstrom E.M."/>
            <person name="Estelle M."/>
            <person name="Feng L."/>
            <person name="Finet C."/>
            <person name="Floyd S.K."/>
            <person name="Frommer W.B."/>
            <person name="Fujita T."/>
            <person name="Gramzow L."/>
            <person name="Gutensohn M."/>
            <person name="Harholt J."/>
            <person name="Hattori M."/>
            <person name="Heyl A."/>
            <person name="Hirai T."/>
            <person name="Hiwatashi Y."/>
            <person name="Ishikawa M."/>
            <person name="Iwata M."/>
            <person name="Karol K.G."/>
            <person name="Koehler B."/>
            <person name="Kolukisaoglu U."/>
            <person name="Kubo M."/>
            <person name="Kurata T."/>
            <person name="Lalonde S."/>
            <person name="Li K."/>
            <person name="Li Y."/>
            <person name="Litt A."/>
            <person name="Lyons E."/>
            <person name="Manning G."/>
            <person name="Maruyama T."/>
            <person name="Michael T.P."/>
            <person name="Mikami K."/>
            <person name="Miyazaki S."/>
            <person name="Morinaga S."/>
            <person name="Murata T."/>
            <person name="Mueller-Roeber B."/>
            <person name="Nelson D.R."/>
            <person name="Obara M."/>
            <person name="Oguri Y."/>
            <person name="Olmstead R.G."/>
            <person name="Onodera N."/>
            <person name="Petersen B.L."/>
            <person name="Pils B."/>
            <person name="Prigge M."/>
            <person name="Rensing S.A."/>
            <person name="Riano-Pachon D.M."/>
            <person name="Roberts A.W."/>
            <person name="Sato Y."/>
            <person name="Scheller H.V."/>
            <person name="Schulz B."/>
            <person name="Schulz C."/>
            <person name="Shakirov E.V."/>
            <person name="Shibagaki N."/>
            <person name="Shinohara N."/>
            <person name="Shippen D.E."/>
            <person name="Soerensen I."/>
            <person name="Sotooka R."/>
            <person name="Sugimoto N."/>
            <person name="Sugita M."/>
            <person name="Sumikawa N."/>
            <person name="Tanurdzic M."/>
            <person name="Theissen G."/>
            <person name="Ulvskov P."/>
            <person name="Wakazuki S."/>
            <person name="Weng J.K."/>
            <person name="Willats W.W."/>
            <person name="Wipf D."/>
            <person name="Wolf P.G."/>
            <person name="Yang L."/>
            <person name="Zimmer A.D."/>
            <person name="Zhu Q."/>
            <person name="Mitros T."/>
            <person name="Hellsten U."/>
            <person name="Loque D."/>
            <person name="Otillar R."/>
            <person name="Salamov A."/>
            <person name="Schmutz J."/>
            <person name="Shapiro H."/>
            <person name="Lindquist E."/>
            <person name="Lucas S."/>
            <person name="Rokhsar D."/>
            <person name="Grigoriev I.V."/>
        </authorList>
    </citation>
    <scope>NUCLEOTIDE SEQUENCE [LARGE SCALE GENOMIC DNA]</scope>
</reference>
<dbReference type="CDD" id="cd01629">
    <property type="entry name" value="HAD_EP"/>
    <property type="match status" value="1"/>
</dbReference>
<evidence type="ECO:0000313" key="5">
    <source>
        <dbReference type="Proteomes" id="UP000001514"/>
    </source>
</evidence>
<dbReference type="PANTHER" id="PTHR20371">
    <property type="entry name" value="ENOLASE-PHOSPHATASE E1"/>
    <property type="match status" value="1"/>
</dbReference>
<dbReference type="KEGG" id="smo:SELMODRAFT_413766"/>
<dbReference type="InParanoid" id="D8RQ57"/>
<keyword evidence="2" id="KW-0378">Hydrolase</keyword>
<dbReference type="Gene3D" id="3.40.50.1000">
    <property type="entry name" value="HAD superfamily/HAD-like"/>
    <property type="match status" value="1"/>
</dbReference>
<dbReference type="GO" id="GO:0019509">
    <property type="term" value="P:L-methionine salvage from methylthioadenosine"/>
    <property type="evidence" value="ECO:0000318"/>
    <property type="project" value="GO_Central"/>
</dbReference>
<organism evidence="5">
    <name type="scientific">Selaginella moellendorffii</name>
    <name type="common">Spikemoss</name>
    <dbReference type="NCBI Taxonomy" id="88036"/>
    <lineage>
        <taxon>Eukaryota</taxon>
        <taxon>Viridiplantae</taxon>
        <taxon>Streptophyta</taxon>
        <taxon>Embryophyta</taxon>
        <taxon>Tracheophyta</taxon>
        <taxon>Lycopodiopsida</taxon>
        <taxon>Selaginellales</taxon>
        <taxon>Selaginellaceae</taxon>
        <taxon>Selaginella</taxon>
    </lineage>
</organism>
<dbReference type="Gene3D" id="1.10.720.60">
    <property type="match status" value="1"/>
</dbReference>
<accession>D8RQ57</accession>
<dbReference type="InterPro" id="IPR023214">
    <property type="entry name" value="HAD_sf"/>
</dbReference>
<name>D8RQ57_SELML</name>
<dbReference type="SUPFAM" id="SSF56784">
    <property type="entry name" value="HAD-like"/>
    <property type="match status" value="1"/>
</dbReference>
<dbReference type="Pfam" id="PF00702">
    <property type="entry name" value="Hydrolase"/>
    <property type="match status" value="1"/>
</dbReference>
<evidence type="ECO:0000256" key="1">
    <source>
        <dbReference type="ARBA" id="ARBA00022605"/>
    </source>
</evidence>
<dbReference type="GO" id="GO:0000287">
    <property type="term" value="F:magnesium ion binding"/>
    <property type="evidence" value="ECO:0007669"/>
    <property type="project" value="InterPro"/>
</dbReference>
<dbReference type="STRING" id="88036.D8RQ57"/>
<evidence type="ECO:0000256" key="3">
    <source>
        <dbReference type="ARBA" id="ARBA00023167"/>
    </source>
</evidence>
<dbReference type="OMA" id="EWDANGI"/>
<dbReference type="NCBIfam" id="TIGR01691">
    <property type="entry name" value="enolase-ppase"/>
    <property type="match status" value="1"/>
</dbReference>
<evidence type="ECO:0000313" key="4">
    <source>
        <dbReference type="EMBL" id="EFJ25597.1"/>
    </source>
</evidence>
<dbReference type="SFLD" id="SFLDS00003">
    <property type="entry name" value="Haloacid_Dehalogenase"/>
    <property type="match status" value="1"/>
</dbReference>